<reference evidence="7" key="1">
    <citation type="submission" date="2017-05" db="EMBL/GenBank/DDBJ databases">
        <authorList>
            <person name="Rodrigo-Torres L."/>
            <person name="Arahal R. D."/>
            <person name="Lucena T."/>
        </authorList>
    </citation>
    <scope>NUCLEOTIDE SEQUENCE [LARGE SCALE GENOMIC DNA]</scope>
    <source>
        <strain evidence="7">CECT 8715</strain>
    </source>
</reference>
<dbReference type="RefSeq" id="WP_093964133.1">
    <property type="nucleotide sequence ID" value="NZ_FXYG01000003.1"/>
</dbReference>
<dbReference type="InterPro" id="IPR058163">
    <property type="entry name" value="LysR-type_TF_proteobact-type"/>
</dbReference>
<feature type="domain" description="HTH lysR-type" evidence="5">
    <location>
        <begin position="1"/>
        <end position="59"/>
    </location>
</feature>
<evidence type="ECO:0000259" key="5">
    <source>
        <dbReference type="PROSITE" id="PS50931"/>
    </source>
</evidence>
<dbReference type="SUPFAM" id="SSF46785">
    <property type="entry name" value="Winged helix' DNA-binding domain"/>
    <property type="match status" value="1"/>
</dbReference>
<dbReference type="InterPro" id="IPR036390">
    <property type="entry name" value="WH_DNA-bd_sf"/>
</dbReference>
<dbReference type="Pfam" id="PF03466">
    <property type="entry name" value="LysR_substrate"/>
    <property type="match status" value="1"/>
</dbReference>
<dbReference type="GO" id="GO:0003700">
    <property type="term" value="F:DNA-binding transcription factor activity"/>
    <property type="evidence" value="ECO:0007669"/>
    <property type="project" value="InterPro"/>
</dbReference>
<evidence type="ECO:0000256" key="4">
    <source>
        <dbReference type="ARBA" id="ARBA00023163"/>
    </source>
</evidence>
<dbReference type="InterPro" id="IPR036388">
    <property type="entry name" value="WH-like_DNA-bd_sf"/>
</dbReference>
<dbReference type="PANTHER" id="PTHR30537">
    <property type="entry name" value="HTH-TYPE TRANSCRIPTIONAL REGULATOR"/>
    <property type="match status" value="1"/>
</dbReference>
<dbReference type="Proteomes" id="UP000202485">
    <property type="component" value="Unassembled WGS sequence"/>
</dbReference>
<organism evidence="6 7">
    <name type="scientific">Ruegeria arenilitoris</name>
    <dbReference type="NCBI Taxonomy" id="1173585"/>
    <lineage>
        <taxon>Bacteria</taxon>
        <taxon>Pseudomonadati</taxon>
        <taxon>Pseudomonadota</taxon>
        <taxon>Alphaproteobacteria</taxon>
        <taxon>Rhodobacterales</taxon>
        <taxon>Roseobacteraceae</taxon>
        <taxon>Ruegeria</taxon>
    </lineage>
</organism>
<protein>
    <submittedName>
        <fullName evidence="6">HTH-type transcriptional regulator DmlR</fullName>
    </submittedName>
</protein>
<dbReference type="AlphaFoldDB" id="A0A238KT98"/>
<dbReference type="GO" id="GO:0006351">
    <property type="term" value="P:DNA-templated transcription"/>
    <property type="evidence" value="ECO:0007669"/>
    <property type="project" value="TreeGrafter"/>
</dbReference>
<dbReference type="OrthoDB" id="9813056at2"/>
<keyword evidence="4" id="KW-0804">Transcription</keyword>
<evidence type="ECO:0000256" key="3">
    <source>
        <dbReference type="ARBA" id="ARBA00023125"/>
    </source>
</evidence>
<keyword evidence="7" id="KW-1185">Reference proteome</keyword>
<dbReference type="FunFam" id="1.10.10.10:FF:000001">
    <property type="entry name" value="LysR family transcriptional regulator"/>
    <property type="match status" value="1"/>
</dbReference>
<dbReference type="Gene3D" id="1.10.10.10">
    <property type="entry name" value="Winged helix-like DNA-binding domain superfamily/Winged helix DNA-binding domain"/>
    <property type="match status" value="1"/>
</dbReference>
<dbReference type="GO" id="GO:0043565">
    <property type="term" value="F:sequence-specific DNA binding"/>
    <property type="evidence" value="ECO:0007669"/>
    <property type="project" value="TreeGrafter"/>
</dbReference>
<dbReference type="Pfam" id="PF00126">
    <property type="entry name" value="HTH_1"/>
    <property type="match status" value="1"/>
</dbReference>
<comment type="similarity">
    <text evidence="1">Belongs to the LysR transcriptional regulatory family.</text>
</comment>
<dbReference type="SUPFAM" id="SSF53850">
    <property type="entry name" value="Periplasmic binding protein-like II"/>
    <property type="match status" value="1"/>
</dbReference>
<evidence type="ECO:0000256" key="2">
    <source>
        <dbReference type="ARBA" id="ARBA00023015"/>
    </source>
</evidence>
<dbReference type="InterPro" id="IPR000847">
    <property type="entry name" value="LysR_HTH_N"/>
</dbReference>
<gene>
    <name evidence="6" type="primary">dmlR_4</name>
    <name evidence="6" type="ORF">RUA8715_02646</name>
</gene>
<dbReference type="PROSITE" id="PS50931">
    <property type="entry name" value="HTH_LYSR"/>
    <property type="match status" value="1"/>
</dbReference>
<sequence length="295" mass="32705">MALWDGLEEFLMVVETGGFTAAARRLGVSASHVSRQVARLEDRLGVKLLARSTRVVRLTDAGRDYHARVAGLVAGLEEANQSAAGDRAQIAGRIRVSAAGPFAEQFVAPALARFASLHPNLSVTIDFNSRLLNLTEEGFDFAIRYGQLTESGLIARRLATRRMVCVAARGYLDRHGRPTHPADLRHHQCLITNNDRWVFRDPGSGDPIEIRVHGRWQANNPHAVLSAARQGLGVMYAPEIFLGAKRPPELEPILQGYEDPSRASWIVYPERRHLPLRVRRAMDFLVEELGDAVPD</sequence>
<dbReference type="Gene3D" id="3.40.190.290">
    <property type="match status" value="1"/>
</dbReference>
<name>A0A238KT98_9RHOB</name>
<dbReference type="InterPro" id="IPR005119">
    <property type="entry name" value="LysR_subst-bd"/>
</dbReference>
<dbReference type="CDD" id="cd08422">
    <property type="entry name" value="PBP2_CrgA_like"/>
    <property type="match status" value="1"/>
</dbReference>
<proteinExistence type="inferred from homology"/>
<evidence type="ECO:0000313" key="7">
    <source>
        <dbReference type="Proteomes" id="UP000202485"/>
    </source>
</evidence>
<dbReference type="PRINTS" id="PR00039">
    <property type="entry name" value="HTHLYSR"/>
</dbReference>
<evidence type="ECO:0000256" key="1">
    <source>
        <dbReference type="ARBA" id="ARBA00009437"/>
    </source>
</evidence>
<accession>A0A238KT98</accession>
<dbReference type="PANTHER" id="PTHR30537:SF10">
    <property type="entry name" value="TRANSCRIPTIONAL REGULATOR-RELATED"/>
    <property type="match status" value="1"/>
</dbReference>
<dbReference type="EMBL" id="FXYG01000003">
    <property type="protein sequence ID" value="SMX45256.1"/>
    <property type="molecule type" value="Genomic_DNA"/>
</dbReference>
<keyword evidence="2" id="KW-0805">Transcription regulation</keyword>
<evidence type="ECO:0000313" key="6">
    <source>
        <dbReference type="EMBL" id="SMX45256.1"/>
    </source>
</evidence>
<keyword evidence="3" id="KW-0238">DNA-binding</keyword>